<dbReference type="KEGG" id="pseb:EOK75_18340"/>
<protein>
    <submittedName>
        <fullName evidence="2">DUF1513 domain-containing protein</fullName>
    </submittedName>
</protein>
<evidence type="ECO:0000313" key="3">
    <source>
        <dbReference type="Proteomes" id="UP000298631"/>
    </source>
</evidence>
<name>A0A4P8EL19_9RHOB</name>
<keyword evidence="2" id="KW-0614">Plasmid</keyword>
<dbReference type="InterPro" id="IPR006311">
    <property type="entry name" value="TAT_signal"/>
</dbReference>
<geneLocation type="plasmid" evidence="2 3">
    <name>unnamed1</name>
</geneLocation>
<gene>
    <name evidence="2" type="ORF">EOK75_18340</name>
</gene>
<dbReference type="InterPro" id="IPR008311">
    <property type="entry name" value="UCP028101"/>
</dbReference>
<reference evidence="2 3" key="1">
    <citation type="submission" date="2019-05" db="EMBL/GenBank/DDBJ databases">
        <title>Pseudorhodobacter turbinis sp. nov., isolated from the gut of the Korean turban shell.</title>
        <authorList>
            <person name="Jeong Y.-S."/>
            <person name="Kang W.-R."/>
            <person name="Bae J.-W."/>
        </authorList>
    </citation>
    <scope>NUCLEOTIDE SEQUENCE [LARGE SCALE GENOMIC DNA]</scope>
    <source>
        <strain evidence="2 3">S12M18</strain>
        <plasmid evidence="2 3">unnamed1</plasmid>
    </source>
</reference>
<dbReference type="EMBL" id="CP039965">
    <property type="protein sequence ID" value="QCO57653.1"/>
    <property type="molecule type" value="Genomic_DNA"/>
</dbReference>
<organism evidence="2 3">
    <name type="scientific">Pseudorhodobacter turbinis</name>
    <dbReference type="NCBI Taxonomy" id="2500533"/>
    <lineage>
        <taxon>Bacteria</taxon>
        <taxon>Pseudomonadati</taxon>
        <taxon>Pseudomonadota</taxon>
        <taxon>Alphaproteobacteria</taxon>
        <taxon>Rhodobacterales</taxon>
        <taxon>Paracoccaceae</taxon>
        <taxon>Pseudorhodobacter</taxon>
    </lineage>
</organism>
<keyword evidence="1" id="KW-0732">Signal</keyword>
<accession>A0A4P8EL19</accession>
<dbReference type="RefSeq" id="WP_137195450.1">
    <property type="nucleotide sequence ID" value="NZ_CP039965.1"/>
</dbReference>
<feature type="signal peptide" evidence="1">
    <location>
        <begin position="1"/>
        <end position="22"/>
    </location>
</feature>
<dbReference type="OrthoDB" id="5624218at2"/>
<dbReference type="SUPFAM" id="SSF50969">
    <property type="entry name" value="YVTN repeat-like/Quinoprotein amine dehydrogenase"/>
    <property type="match status" value="1"/>
</dbReference>
<dbReference type="InterPro" id="IPR015943">
    <property type="entry name" value="WD40/YVTN_repeat-like_dom_sf"/>
</dbReference>
<feature type="chain" id="PRO_5020722326" evidence="1">
    <location>
        <begin position="23"/>
        <end position="349"/>
    </location>
</feature>
<dbReference type="Proteomes" id="UP000298631">
    <property type="component" value="Plasmid unnamed1"/>
</dbReference>
<evidence type="ECO:0000313" key="2">
    <source>
        <dbReference type="EMBL" id="QCO57653.1"/>
    </source>
</evidence>
<dbReference type="InterPro" id="IPR011044">
    <property type="entry name" value="Quino_amine_DH_bsu"/>
</dbReference>
<sequence>MTTRRAFLAGLAMASLPRLTWADVGNPAFLAAAKSASGFVLHGLSEQGQSLFSLPLPARGHAACAHPTRALAVAFARRPGTFALVIDCASGAVLHQLDPPAGRHFNGHGVFSADGSVLMTSEVVAETSAGRIGLWDASGFRRIGEWDSGGIGPHDIKLLPDGRLVVANGGIQTTPNGRTELNIEAMRPNLTILSEGAIVDRAELAPEYHQNSIRHLALLPDAIACAMQWHGDPADPVPLLGLWKPGQAPELCPAPEAMGLAMKGYAGSIAATNGRIAVTSAPGGLVMVFDATGAPLASHFRADMCGIAAMGTDFIATDGLGAAWHLGEEGLTLLGKQPVAWDNHLIALG</sequence>
<dbReference type="PROSITE" id="PS51318">
    <property type="entry name" value="TAT"/>
    <property type="match status" value="1"/>
</dbReference>
<dbReference type="AlphaFoldDB" id="A0A4P8EL19"/>
<keyword evidence="3" id="KW-1185">Reference proteome</keyword>
<dbReference type="PIRSF" id="PIRSF028101">
    <property type="entry name" value="UCP028101"/>
    <property type="match status" value="1"/>
</dbReference>
<dbReference type="Gene3D" id="2.130.10.10">
    <property type="entry name" value="YVTN repeat-like/Quinoprotein amine dehydrogenase"/>
    <property type="match status" value="1"/>
</dbReference>
<dbReference type="Pfam" id="PF07433">
    <property type="entry name" value="DUF1513"/>
    <property type="match status" value="1"/>
</dbReference>
<proteinExistence type="predicted"/>
<evidence type="ECO:0000256" key="1">
    <source>
        <dbReference type="SAM" id="SignalP"/>
    </source>
</evidence>